<evidence type="ECO:0000313" key="3">
    <source>
        <dbReference type="Proteomes" id="UP001065682"/>
    </source>
</evidence>
<dbReference type="RefSeq" id="WP_261596328.1">
    <property type="nucleotide sequence ID" value="NZ_VHLL01000001.1"/>
</dbReference>
<dbReference type="PANTHER" id="PTHR42685:SF22">
    <property type="entry name" value="CONDITIONED MEDIUM FACTOR RECEPTOR 1"/>
    <property type="match status" value="1"/>
</dbReference>
<dbReference type="SUPFAM" id="SSF51905">
    <property type="entry name" value="FAD/NAD(P)-binding domain"/>
    <property type="match status" value="1"/>
</dbReference>
<dbReference type="NCBIfam" id="TIGR02032">
    <property type="entry name" value="GG-red-SF"/>
    <property type="match status" value="1"/>
</dbReference>
<sequence length="403" mass="44489">MDNSPAYDAIVVGGGPAGSTAAYLLAKSGYRVMLLERGRYPREKVCAGCLSQKSIRFLDRVFDLPIPALKEEGLLDSAGTGYALYVGSSRVLAGDLAEPFYFTHRERYDTCLARKAADAGAETHEGMEVTAIDHATRTVTASDGSRYAGRVIIGADGIHSGVRRSLPESVFEHDRWRENLGWAMELAIPRDEAQALMDREGVIRLDAELTTPHLFLDACRWGYGWVFPNRDAIIVGLGGLLQKNRKTLPERYREFLDTIGLRAFADRKPAAYPLPFGNYITSPVHEGTLLVGDAGGFASPILGEGIFYAHRTAELAAHAVDRHLASGAPLGETYTSLLDRRLIPELRAERTLRDFLYGCLDARIHLPLEAMMRATNGRVIDAVQGHRSFRGFQRDDDLHSTVW</sequence>
<dbReference type="Proteomes" id="UP001065682">
    <property type="component" value="Unassembled WGS sequence"/>
</dbReference>
<gene>
    <name evidence="2" type="ORF">FKB36_01860</name>
</gene>
<feature type="domain" description="FAD-binding" evidence="1">
    <location>
        <begin position="7"/>
        <end position="173"/>
    </location>
</feature>
<keyword evidence="3" id="KW-1185">Reference proteome</keyword>
<dbReference type="GO" id="GO:0071949">
    <property type="term" value="F:FAD binding"/>
    <property type="evidence" value="ECO:0007669"/>
    <property type="project" value="InterPro"/>
</dbReference>
<dbReference type="PRINTS" id="PR00420">
    <property type="entry name" value="RNGMNOXGNASE"/>
</dbReference>
<evidence type="ECO:0000313" key="2">
    <source>
        <dbReference type="EMBL" id="MCT8336275.1"/>
    </source>
</evidence>
<dbReference type="GO" id="GO:0016628">
    <property type="term" value="F:oxidoreductase activity, acting on the CH-CH group of donors, NAD or NADP as acceptor"/>
    <property type="evidence" value="ECO:0007669"/>
    <property type="project" value="InterPro"/>
</dbReference>
<comment type="caution">
    <text evidence="2">The sequence shown here is derived from an EMBL/GenBank/DDBJ whole genome shotgun (WGS) entry which is preliminary data.</text>
</comment>
<proteinExistence type="predicted"/>
<accession>A0A9E4ZIC6</accession>
<dbReference type="InterPro" id="IPR036188">
    <property type="entry name" value="FAD/NAD-bd_sf"/>
</dbReference>
<dbReference type="PANTHER" id="PTHR42685">
    <property type="entry name" value="GERANYLGERANYL DIPHOSPHATE REDUCTASE"/>
    <property type="match status" value="1"/>
</dbReference>
<dbReference type="AlphaFoldDB" id="A0A9E4ZIC6"/>
<dbReference type="EMBL" id="VHLL01000001">
    <property type="protein sequence ID" value="MCT8336275.1"/>
    <property type="molecule type" value="Genomic_DNA"/>
</dbReference>
<dbReference type="InterPro" id="IPR002938">
    <property type="entry name" value="FAD-bd"/>
</dbReference>
<dbReference type="InterPro" id="IPR011777">
    <property type="entry name" value="Geranylgeranyl_Rdtase_fam"/>
</dbReference>
<evidence type="ECO:0000259" key="1">
    <source>
        <dbReference type="Pfam" id="PF01494"/>
    </source>
</evidence>
<protein>
    <submittedName>
        <fullName evidence="2">Geranylgeranyl reductase family protein</fullName>
    </submittedName>
</protein>
<organism evidence="2 3">
    <name type="scientific">Methanoculleus formosensis</name>
    <dbReference type="NCBI Taxonomy" id="2590886"/>
    <lineage>
        <taxon>Archaea</taxon>
        <taxon>Methanobacteriati</taxon>
        <taxon>Methanobacteriota</taxon>
        <taxon>Stenosarchaea group</taxon>
        <taxon>Methanomicrobia</taxon>
        <taxon>Methanomicrobiales</taxon>
        <taxon>Methanomicrobiaceae</taxon>
        <taxon>Methanoculleus</taxon>
    </lineage>
</organism>
<dbReference type="InterPro" id="IPR050407">
    <property type="entry name" value="Geranylgeranyl_reductase"/>
</dbReference>
<name>A0A9E4ZIC6_9EURY</name>
<reference evidence="2" key="1">
    <citation type="submission" date="2019-06" db="EMBL/GenBank/DDBJ databases">
        <title>Methanoculleus strain from Tamsui River, Taipei, Taiwan.</title>
        <authorList>
            <person name="You Y.-T."/>
            <person name="Chen S.-C."/>
            <person name="Lai S.-J."/>
            <person name="Lee Y.-C."/>
            <person name="Lai M.-C."/>
        </authorList>
    </citation>
    <scope>NUCLEOTIDE SEQUENCE</scope>
    <source>
        <strain evidence="2">Afa-1</strain>
    </source>
</reference>
<dbReference type="Pfam" id="PF01494">
    <property type="entry name" value="FAD_binding_3"/>
    <property type="match status" value="1"/>
</dbReference>
<dbReference type="Gene3D" id="3.50.50.60">
    <property type="entry name" value="FAD/NAD(P)-binding domain"/>
    <property type="match status" value="1"/>
</dbReference>